<evidence type="ECO:0000313" key="1">
    <source>
        <dbReference type="EMBL" id="JAH81981.1"/>
    </source>
</evidence>
<organism evidence="1">
    <name type="scientific">Anguilla anguilla</name>
    <name type="common">European freshwater eel</name>
    <name type="synonym">Muraena anguilla</name>
    <dbReference type="NCBI Taxonomy" id="7936"/>
    <lineage>
        <taxon>Eukaryota</taxon>
        <taxon>Metazoa</taxon>
        <taxon>Chordata</taxon>
        <taxon>Craniata</taxon>
        <taxon>Vertebrata</taxon>
        <taxon>Euteleostomi</taxon>
        <taxon>Actinopterygii</taxon>
        <taxon>Neopterygii</taxon>
        <taxon>Teleostei</taxon>
        <taxon>Anguilliformes</taxon>
        <taxon>Anguillidae</taxon>
        <taxon>Anguilla</taxon>
    </lineage>
</organism>
<dbReference type="EMBL" id="GBXM01026596">
    <property type="protein sequence ID" value="JAH81981.1"/>
    <property type="molecule type" value="Transcribed_RNA"/>
</dbReference>
<sequence>MSLSFGYFTHCLLLSSNKVTFGKNEACALFSLHFKFRPQKMISAQVLCL</sequence>
<accession>A0A0E9VV81</accession>
<reference evidence="1" key="1">
    <citation type="submission" date="2014-11" db="EMBL/GenBank/DDBJ databases">
        <authorList>
            <person name="Amaro Gonzalez C."/>
        </authorList>
    </citation>
    <scope>NUCLEOTIDE SEQUENCE</scope>
</reference>
<name>A0A0E9VV81_ANGAN</name>
<protein>
    <submittedName>
        <fullName evidence="1">Uncharacterized protein</fullName>
    </submittedName>
</protein>
<dbReference type="AlphaFoldDB" id="A0A0E9VV81"/>
<reference evidence="1" key="2">
    <citation type="journal article" date="2015" name="Fish Shellfish Immunol.">
        <title>Early steps in the European eel (Anguilla anguilla)-Vibrio vulnificus interaction in the gills: Role of the RtxA13 toxin.</title>
        <authorList>
            <person name="Callol A."/>
            <person name="Pajuelo D."/>
            <person name="Ebbesson L."/>
            <person name="Teles M."/>
            <person name="MacKenzie S."/>
            <person name="Amaro C."/>
        </authorList>
    </citation>
    <scope>NUCLEOTIDE SEQUENCE</scope>
</reference>
<proteinExistence type="predicted"/>